<dbReference type="Pfam" id="PF14534">
    <property type="entry name" value="DUF4440"/>
    <property type="match status" value="1"/>
</dbReference>
<dbReference type="SUPFAM" id="SSF54427">
    <property type="entry name" value="NTF2-like"/>
    <property type="match status" value="1"/>
</dbReference>
<keyword evidence="4" id="KW-1185">Reference proteome</keyword>
<dbReference type="Proteomes" id="UP000232883">
    <property type="component" value="Chromosome"/>
</dbReference>
<proteinExistence type="predicted"/>
<dbReference type="RefSeq" id="WP_100989358.1">
    <property type="nucleotide sequence ID" value="NZ_CP025096.1"/>
</dbReference>
<dbReference type="KEGG" id="spir:CWM47_16490"/>
<evidence type="ECO:0000313" key="3">
    <source>
        <dbReference type="EMBL" id="AUD03290.1"/>
    </source>
</evidence>
<keyword evidence="1" id="KW-0732">Signal</keyword>
<evidence type="ECO:0000259" key="2">
    <source>
        <dbReference type="Pfam" id="PF14534"/>
    </source>
</evidence>
<dbReference type="InterPro" id="IPR032710">
    <property type="entry name" value="NTF2-like_dom_sf"/>
</dbReference>
<dbReference type="InterPro" id="IPR027843">
    <property type="entry name" value="DUF4440"/>
</dbReference>
<dbReference type="AlphaFoldDB" id="A0A2K8Z069"/>
<feature type="domain" description="DUF4440" evidence="2">
    <location>
        <begin position="33"/>
        <end position="152"/>
    </location>
</feature>
<organism evidence="3 4">
    <name type="scientific">Spirosoma pollinicola</name>
    <dbReference type="NCBI Taxonomy" id="2057025"/>
    <lineage>
        <taxon>Bacteria</taxon>
        <taxon>Pseudomonadati</taxon>
        <taxon>Bacteroidota</taxon>
        <taxon>Cytophagia</taxon>
        <taxon>Cytophagales</taxon>
        <taxon>Cytophagaceae</taxon>
        <taxon>Spirosoma</taxon>
    </lineage>
</organism>
<dbReference type="NCBIfam" id="TIGR02246">
    <property type="entry name" value="SgcJ/EcaC family oxidoreductase"/>
    <property type="match status" value="1"/>
</dbReference>
<gene>
    <name evidence="3" type="ORF">CWM47_16490</name>
</gene>
<feature type="signal peptide" evidence="1">
    <location>
        <begin position="1"/>
        <end position="24"/>
    </location>
</feature>
<dbReference type="EMBL" id="CP025096">
    <property type="protein sequence ID" value="AUD03290.1"/>
    <property type="molecule type" value="Genomic_DNA"/>
</dbReference>
<accession>A0A2K8Z069</accession>
<reference evidence="3 4" key="1">
    <citation type="submission" date="2017-11" db="EMBL/GenBank/DDBJ databases">
        <title>Taxonomic description and genome sequences of Spirosoma HA7 sp. nov., isolated from pollen microhabitat of Corylus avellana.</title>
        <authorList>
            <person name="Ambika Manirajan B."/>
            <person name="Suarez C."/>
            <person name="Ratering S."/>
            <person name="Geissler-Plaum R."/>
            <person name="Cardinale M."/>
            <person name="Sylvia S."/>
        </authorList>
    </citation>
    <scope>NUCLEOTIDE SEQUENCE [LARGE SCALE GENOMIC DNA]</scope>
    <source>
        <strain evidence="3 4">HA7</strain>
    </source>
</reference>
<protein>
    <recommendedName>
        <fullName evidence="2">DUF4440 domain-containing protein</fullName>
    </recommendedName>
</protein>
<feature type="chain" id="PRO_5014953436" description="DUF4440 domain-containing protein" evidence="1">
    <location>
        <begin position="25"/>
        <end position="170"/>
    </location>
</feature>
<dbReference type="InterPro" id="IPR011944">
    <property type="entry name" value="Steroid_delta5-4_isomerase"/>
</dbReference>
<evidence type="ECO:0000313" key="4">
    <source>
        <dbReference type="Proteomes" id="UP000232883"/>
    </source>
</evidence>
<dbReference type="Gene3D" id="3.10.450.50">
    <property type="match status" value="1"/>
</dbReference>
<sequence length="170" mass="18764">MQVALLIKITLVSTVMLFTRQVYAQTKSDTAAIQAILQDETTSWNNGDAVAYSKQFAQGGTFTNIMGAFFTGHATFLERHDQIFKTVFSKTTMRQKVVSLKFIRPNVAVVETLSWISGLMKGPPPGTSLDAKGRLVTRLLQVIAQETDGWKIVSYHNVDVKAGVPMPEPD</sequence>
<name>A0A2K8Z069_9BACT</name>
<evidence type="ECO:0000256" key="1">
    <source>
        <dbReference type="SAM" id="SignalP"/>
    </source>
</evidence>
<dbReference type="OrthoDB" id="2887901at2"/>